<dbReference type="InterPro" id="IPR001478">
    <property type="entry name" value="PDZ"/>
</dbReference>
<accession>A0AAN9GJ49</accession>
<organism evidence="7 8">
    <name type="scientific">Littorina saxatilis</name>
    <dbReference type="NCBI Taxonomy" id="31220"/>
    <lineage>
        <taxon>Eukaryota</taxon>
        <taxon>Metazoa</taxon>
        <taxon>Spiralia</taxon>
        <taxon>Lophotrochozoa</taxon>
        <taxon>Mollusca</taxon>
        <taxon>Gastropoda</taxon>
        <taxon>Caenogastropoda</taxon>
        <taxon>Littorinimorpha</taxon>
        <taxon>Littorinoidea</taxon>
        <taxon>Littorinidae</taxon>
        <taxon>Littorina</taxon>
    </lineage>
</organism>
<dbReference type="SUPFAM" id="SSF50156">
    <property type="entry name" value="PDZ domain-like"/>
    <property type="match status" value="1"/>
</dbReference>
<keyword evidence="8" id="KW-1185">Reference proteome</keyword>
<sequence length="1020" mass="111494">MASYQAQHILFENWTSQEVANWLQGLDESVAQYVPLFKAHAVNGRKLMMLNHSDLEKFGINKLGHQELVLEAVDLLRSLRYTLDTENLQSMALQLGCKARNLVAEIQLRTKENDQNRANMSRGEHQRKRLSITILSYVADMLATLKNLVSWLDRAPFEGVYDICRMRNAIVKLGLDLVTVTQRESSYVDPEEAIIKSCRVLIDYCDGMVQNTKDALVIQPAALEQATIRKKQGEELGMNIQSAYNGIHGISSIKDMSPADMCSKIEKGDEVLQVNGQTVLGWQLKELVKILKDKPKEVTLLLKKRPRHINPLGAVQNHKRLAAKHAQQAATLPKSLKKRRSREGEAKQPRPSLQEFVSGTGGDEIYVTKDPPDTNDGEGDGNDTDNDVFRSGSESPQYTLPVMPDAKQRRATVSGGSPTFERNSLMVEDPVIRPKSQAINKAERDAAALAILAASETNLKARTATEGGGEEGGVKVGVPVLRKTSSESSSGQKGPSESEMEDSVFSSDKEDKDPQNSKKRGADVKRQEFRVTKPTPMLLEPNANVPPQAKTPVRKTSSSSSSSVSSSTSTLISSPKARARGRALGPPPPIPPRKPSLTSKPSLDRPPSPLSAPPKRKKSTTASSLSMEGERNAGGDSGTGGDVTQKKSVSEPSVVVKPTAVKTNVLVSMPAESNAETTSASTTTPSESAADSTKDSIKSETQPANITPENHSDKNSGSRISEVSSRASSASAKLDKPKPLVIESTATKADTRPQAVQLAIHTEVATDKPDKDAPQLMKIKKLESPKATDGPNPLTEAVAVVVAGPPKQKKKVEFSADSKDPSPSNEVSYTHIIVGGVVQKIPIEKTQSADSPPVKMRQKPGSRRLDRRVSCKDLGKGDCEGWLYKRKEKDPVLAMKHWSKRWCILKNSNLYYYKNKEELKAEGVIFLPAFQVSPAPNLKTKKLAFKVHNSGTTFYFASERQDDMSKWMNKMGLAAISFDTSPIVTTGGFIKPEPRSNHLGVASKHSSGRVKFWCEEKRQK</sequence>
<dbReference type="Gene3D" id="2.30.29.30">
    <property type="entry name" value="Pleckstrin-homology domain (PH domain)/Phosphotyrosine-binding domain (PTB)"/>
    <property type="match status" value="1"/>
</dbReference>
<dbReference type="SUPFAM" id="SSF50729">
    <property type="entry name" value="PH domain-like"/>
    <property type="match status" value="1"/>
</dbReference>
<dbReference type="SMART" id="SM00454">
    <property type="entry name" value="SAM"/>
    <property type="match status" value="1"/>
</dbReference>
<evidence type="ECO:0000259" key="6">
    <source>
        <dbReference type="PROSITE" id="PS51290"/>
    </source>
</evidence>
<dbReference type="SMART" id="SM00228">
    <property type="entry name" value="PDZ"/>
    <property type="match status" value="1"/>
</dbReference>
<dbReference type="Pfam" id="PF00595">
    <property type="entry name" value="PDZ"/>
    <property type="match status" value="1"/>
</dbReference>
<feature type="compositionally biased region" description="Low complexity" evidence="2">
    <location>
        <begin position="556"/>
        <end position="576"/>
    </location>
</feature>
<dbReference type="PANTHER" id="PTHR12844">
    <property type="entry name" value="CONNECTOR ENCHANCER OF KINASE SUPPRESSOR OF RAS"/>
    <property type="match status" value="1"/>
</dbReference>
<evidence type="ECO:0000259" key="5">
    <source>
        <dbReference type="PROSITE" id="PS50106"/>
    </source>
</evidence>
<feature type="domain" description="PDZ" evidence="5">
    <location>
        <begin position="225"/>
        <end position="306"/>
    </location>
</feature>
<feature type="compositionally biased region" description="Acidic residues" evidence="2">
    <location>
        <begin position="373"/>
        <end position="386"/>
    </location>
</feature>
<dbReference type="PROSITE" id="PS50105">
    <property type="entry name" value="SAM_DOMAIN"/>
    <property type="match status" value="1"/>
</dbReference>
<dbReference type="SUPFAM" id="SSF47769">
    <property type="entry name" value="SAM/Pointed domain"/>
    <property type="match status" value="1"/>
</dbReference>
<dbReference type="AlphaFoldDB" id="A0AAN9GJ49"/>
<dbReference type="FunFam" id="2.30.42.10:FF:000060">
    <property type="entry name" value="Connector enhancer of kinase suppressor of Ras 2"/>
    <property type="match status" value="1"/>
</dbReference>
<feature type="region of interest" description="Disordered" evidence="2">
    <location>
        <begin position="463"/>
        <end position="795"/>
    </location>
</feature>
<comment type="caution">
    <text evidence="7">The sequence shown here is derived from an EMBL/GenBank/DDBJ whole genome shotgun (WGS) entry which is preliminary data.</text>
</comment>
<feature type="domain" description="SAM" evidence="4">
    <location>
        <begin position="14"/>
        <end position="79"/>
    </location>
</feature>
<dbReference type="InterPro" id="IPR011993">
    <property type="entry name" value="PH-like_dom_sf"/>
</dbReference>
<protein>
    <recommendedName>
        <fullName evidence="9">Connector enhancer of kinase suppressor of ras 3</fullName>
    </recommendedName>
</protein>
<feature type="domain" description="PH" evidence="3">
    <location>
        <begin position="876"/>
        <end position="976"/>
    </location>
</feature>
<feature type="compositionally biased region" description="Polar residues" evidence="2">
    <location>
        <begin position="699"/>
        <end position="709"/>
    </location>
</feature>
<dbReference type="Proteomes" id="UP001374579">
    <property type="component" value="Unassembled WGS sequence"/>
</dbReference>
<feature type="compositionally biased region" description="Basic and acidic residues" evidence="2">
    <location>
        <begin position="764"/>
        <end position="773"/>
    </location>
</feature>
<dbReference type="EMBL" id="JBAMIC010000004">
    <property type="protein sequence ID" value="KAK7108680.1"/>
    <property type="molecule type" value="Genomic_DNA"/>
</dbReference>
<dbReference type="Gene3D" id="1.10.150.50">
    <property type="entry name" value="Transcription Factor, Ets-1"/>
    <property type="match status" value="1"/>
</dbReference>
<dbReference type="Pfam" id="PF07647">
    <property type="entry name" value="SAM_2"/>
    <property type="match status" value="1"/>
</dbReference>
<dbReference type="CDD" id="cd13326">
    <property type="entry name" value="PH_CNK_insect-like"/>
    <property type="match status" value="1"/>
</dbReference>
<feature type="compositionally biased region" description="Low complexity" evidence="2">
    <location>
        <begin position="486"/>
        <end position="497"/>
    </location>
</feature>
<dbReference type="PROSITE" id="PS51290">
    <property type="entry name" value="CRIC"/>
    <property type="match status" value="1"/>
</dbReference>
<dbReference type="PROSITE" id="PS50106">
    <property type="entry name" value="PDZ"/>
    <property type="match status" value="1"/>
</dbReference>
<feature type="region of interest" description="Disordered" evidence="2">
    <location>
        <begin position="807"/>
        <end position="826"/>
    </location>
</feature>
<feature type="region of interest" description="Disordered" evidence="2">
    <location>
        <begin position="322"/>
        <end position="422"/>
    </location>
</feature>
<evidence type="ECO:0000259" key="3">
    <source>
        <dbReference type="PROSITE" id="PS50003"/>
    </source>
</evidence>
<dbReference type="InterPro" id="IPR051566">
    <property type="entry name" value="CNKSR"/>
</dbReference>
<dbReference type="InterPro" id="IPR001849">
    <property type="entry name" value="PH_domain"/>
</dbReference>
<name>A0AAN9GJ49_9CAEN</name>
<dbReference type="InterPro" id="IPR036034">
    <property type="entry name" value="PDZ_sf"/>
</dbReference>
<evidence type="ECO:0000256" key="1">
    <source>
        <dbReference type="ARBA" id="ARBA00009498"/>
    </source>
</evidence>
<feature type="compositionally biased region" description="Low complexity" evidence="2">
    <location>
        <begin position="717"/>
        <end position="732"/>
    </location>
</feature>
<feature type="compositionally biased region" description="Pro residues" evidence="2">
    <location>
        <begin position="585"/>
        <end position="594"/>
    </location>
</feature>
<feature type="compositionally biased region" description="Gly residues" evidence="2">
    <location>
        <begin position="466"/>
        <end position="475"/>
    </location>
</feature>
<dbReference type="Pfam" id="PF00169">
    <property type="entry name" value="PH"/>
    <property type="match status" value="1"/>
</dbReference>
<proteinExistence type="inferred from homology"/>
<evidence type="ECO:0000259" key="4">
    <source>
        <dbReference type="PROSITE" id="PS50105"/>
    </source>
</evidence>
<gene>
    <name evidence="7" type="ORF">V1264_016368</name>
</gene>
<dbReference type="Gene3D" id="2.30.42.10">
    <property type="match status" value="1"/>
</dbReference>
<evidence type="ECO:0000256" key="2">
    <source>
        <dbReference type="SAM" id="MobiDB-lite"/>
    </source>
</evidence>
<dbReference type="InterPro" id="IPR013761">
    <property type="entry name" value="SAM/pointed_sf"/>
</dbReference>
<evidence type="ECO:0008006" key="9">
    <source>
        <dbReference type="Google" id="ProtNLM"/>
    </source>
</evidence>
<dbReference type="CDD" id="cd06748">
    <property type="entry name" value="PDZ_CNK1_2_3-like"/>
    <property type="match status" value="1"/>
</dbReference>
<feature type="domain" description="CRIC" evidence="6">
    <location>
        <begin position="87"/>
        <end position="188"/>
    </location>
</feature>
<comment type="similarity">
    <text evidence="1">Belongs to the CNKSR family.</text>
</comment>
<feature type="region of interest" description="Disordered" evidence="2">
    <location>
        <begin position="847"/>
        <end position="867"/>
    </location>
</feature>
<feature type="compositionally biased region" description="Basic and acidic residues" evidence="2">
    <location>
        <begin position="811"/>
        <end position="820"/>
    </location>
</feature>
<dbReference type="InterPro" id="IPR017874">
    <property type="entry name" value="CRIC_domain"/>
</dbReference>
<dbReference type="Pfam" id="PF10534">
    <property type="entry name" value="CRIC_ras_sig"/>
    <property type="match status" value="1"/>
</dbReference>
<dbReference type="PANTHER" id="PTHR12844:SF42">
    <property type="entry name" value="CONNECTOR ENHANCER OF KSR PROTEIN CNK"/>
    <property type="match status" value="1"/>
</dbReference>
<feature type="compositionally biased region" description="Basic and acidic residues" evidence="2">
    <location>
        <begin position="507"/>
        <end position="531"/>
    </location>
</feature>
<reference evidence="7 8" key="1">
    <citation type="submission" date="2024-02" db="EMBL/GenBank/DDBJ databases">
        <title>Chromosome-scale genome assembly of the rough periwinkle Littorina saxatilis.</title>
        <authorList>
            <person name="De Jode A."/>
            <person name="Faria R."/>
            <person name="Formenti G."/>
            <person name="Sims Y."/>
            <person name="Smith T.P."/>
            <person name="Tracey A."/>
            <person name="Wood J.M.D."/>
            <person name="Zagrodzka Z.B."/>
            <person name="Johannesson K."/>
            <person name="Butlin R.K."/>
            <person name="Leder E.H."/>
        </authorList>
    </citation>
    <scope>NUCLEOTIDE SEQUENCE [LARGE SCALE GENOMIC DNA]</scope>
    <source>
        <strain evidence="7">Snail1</strain>
        <tissue evidence="7">Muscle</tissue>
    </source>
</reference>
<dbReference type="SMART" id="SM00233">
    <property type="entry name" value="PH"/>
    <property type="match status" value="1"/>
</dbReference>
<dbReference type="InterPro" id="IPR001660">
    <property type="entry name" value="SAM"/>
</dbReference>
<dbReference type="PROSITE" id="PS50003">
    <property type="entry name" value="PH_DOMAIN"/>
    <property type="match status" value="1"/>
</dbReference>
<feature type="compositionally biased region" description="Low complexity" evidence="2">
    <location>
        <begin position="671"/>
        <end position="691"/>
    </location>
</feature>
<evidence type="ECO:0000313" key="8">
    <source>
        <dbReference type="Proteomes" id="UP001374579"/>
    </source>
</evidence>
<evidence type="ECO:0000313" key="7">
    <source>
        <dbReference type="EMBL" id="KAK7108680.1"/>
    </source>
</evidence>